<evidence type="ECO:0000313" key="1">
    <source>
        <dbReference type="EMBL" id="UXY14028.1"/>
    </source>
</evidence>
<reference evidence="1" key="1">
    <citation type="submission" date="2022-10" db="EMBL/GenBank/DDBJ databases">
        <title>Chitiniphilus purpureus sp. nov., a novel chitin-degrading bacterium isolated from crawfish pond sediment.</title>
        <authorList>
            <person name="Li K."/>
        </authorList>
    </citation>
    <scope>NUCLEOTIDE SEQUENCE</scope>
    <source>
        <strain evidence="1">CD1</strain>
    </source>
</reference>
<keyword evidence="2" id="KW-1185">Reference proteome</keyword>
<dbReference type="RefSeq" id="WP_263123326.1">
    <property type="nucleotide sequence ID" value="NZ_CP106753.1"/>
</dbReference>
<organism evidence="1 2">
    <name type="scientific">Chitiniphilus purpureus</name>
    <dbReference type="NCBI Taxonomy" id="2981137"/>
    <lineage>
        <taxon>Bacteria</taxon>
        <taxon>Pseudomonadati</taxon>
        <taxon>Pseudomonadota</taxon>
        <taxon>Betaproteobacteria</taxon>
        <taxon>Neisseriales</taxon>
        <taxon>Chitinibacteraceae</taxon>
        <taxon>Chitiniphilus</taxon>
    </lineage>
</organism>
<proteinExistence type="predicted"/>
<dbReference type="InterPro" id="IPR009078">
    <property type="entry name" value="Ferritin-like_SF"/>
</dbReference>
<evidence type="ECO:0000313" key="2">
    <source>
        <dbReference type="Proteomes" id="UP001061302"/>
    </source>
</evidence>
<dbReference type="PANTHER" id="PTHR42782">
    <property type="entry name" value="SI:CH73-314G15.3"/>
    <property type="match status" value="1"/>
</dbReference>
<dbReference type="Proteomes" id="UP001061302">
    <property type="component" value="Chromosome"/>
</dbReference>
<dbReference type="SUPFAM" id="SSF47240">
    <property type="entry name" value="Ferritin-like"/>
    <property type="match status" value="1"/>
</dbReference>
<dbReference type="InterPro" id="IPR011197">
    <property type="entry name" value="UCP012318"/>
</dbReference>
<dbReference type="CDD" id="cd00657">
    <property type="entry name" value="Ferritin_like"/>
    <property type="match status" value="1"/>
</dbReference>
<dbReference type="PANTHER" id="PTHR42782:SF4">
    <property type="entry name" value="DUF455 DOMAIN-CONTAINING PROTEIN"/>
    <property type="match status" value="1"/>
</dbReference>
<gene>
    <name evidence="1" type="ORF">N8I74_11910</name>
</gene>
<accession>A0ABY6DIG4</accession>
<dbReference type="EMBL" id="CP106753">
    <property type="protein sequence ID" value="UXY14028.1"/>
    <property type="molecule type" value="Genomic_DNA"/>
</dbReference>
<sequence>MLSPTNFPAGYGLRQAAYTALVATDPDVKMALLAAMAPTLPIEAALSVHRLPVPGRPARPLLVEPQQLVQRNVASDEGRAALLHAIAHIEFNAINLALDAIYRFDGMPSGYYIDWLQVACEEALHFSLLVGHLATLGHAYGDFPAHNGLWDMALKTDHDVMVRMALVPRILEARGLDVTPGIQQKLRQAGDARACEILDVILRDEIGHVRIGNRWYHWCCAQRGLEPVANFVTLLRTHEAPPLKGRLNYPARRAAGFSSEELALIESLKG</sequence>
<dbReference type="PIRSF" id="PIRSF012318">
    <property type="entry name" value="UCP012318"/>
    <property type="match status" value="1"/>
</dbReference>
<protein>
    <submittedName>
        <fullName evidence="1">Ferritin-like domain-containing protein</fullName>
    </submittedName>
</protein>
<dbReference type="Pfam" id="PF04305">
    <property type="entry name" value="DUF455"/>
    <property type="match status" value="1"/>
</dbReference>
<dbReference type="InterPro" id="IPR007402">
    <property type="entry name" value="DUF455"/>
</dbReference>
<name>A0ABY6DIG4_9NEIS</name>